<dbReference type="Gene3D" id="2.30.30.240">
    <property type="entry name" value="PRC-barrel domain"/>
    <property type="match status" value="1"/>
</dbReference>
<keyword evidence="4" id="KW-1185">Reference proteome</keyword>
<feature type="signal peptide" evidence="1">
    <location>
        <begin position="1"/>
        <end position="21"/>
    </location>
</feature>
<dbReference type="SUPFAM" id="SSF50346">
    <property type="entry name" value="PRC-barrel domain"/>
    <property type="match status" value="1"/>
</dbReference>
<gene>
    <name evidence="3" type="ORF">SAMN05192565_12153</name>
</gene>
<dbReference type="PANTHER" id="PTHR36505:SF1">
    <property type="entry name" value="BLR1072 PROTEIN"/>
    <property type="match status" value="1"/>
</dbReference>
<dbReference type="PANTHER" id="PTHR36505">
    <property type="entry name" value="BLR1072 PROTEIN"/>
    <property type="match status" value="1"/>
</dbReference>
<evidence type="ECO:0000313" key="3">
    <source>
        <dbReference type="EMBL" id="SFG98469.1"/>
    </source>
</evidence>
<feature type="chain" id="PRO_5011572306" evidence="1">
    <location>
        <begin position="22"/>
        <end position="153"/>
    </location>
</feature>
<sequence length="153" mass="15702">MAPKSVLAAALVVALPSLALAQETVKPATPATTTSATTAATGGMTMADKATVKVTYVTAQPADVMSSKLIGLNVYNNANESVGEIEDLVIVDGKTISAVILGVGGFLGMGERYVSVSPSSIALENKDGKLRALIDTNKDALKSAPAFEYSKKK</sequence>
<dbReference type="AlphaFoldDB" id="A0A1I2WCN9"/>
<dbReference type="Proteomes" id="UP000199229">
    <property type="component" value="Unassembled WGS sequence"/>
</dbReference>
<dbReference type="InterPro" id="IPR011033">
    <property type="entry name" value="PRC_barrel-like_sf"/>
</dbReference>
<evidence type="ECO:0000256" key="1">
    <source>
        <dbReference type="SAM" id="SignalP"/>
    </source>
</evidence>
<feature type="domain" description="PRC-barrel" evidence="2">
    <location>
        <begin position="67"/>
        <end position="140"/>
    </location>
</feature>
<organism evidence="3 4">
    <name type="scientific">Methylobacterium gossipiicola</name>
    <dbReference type="NCBI Taxonomy" id="582675"/>
    <lineage>
        <taxon>Bacteria</taxon>
        <taxon>Pseudomonadati</taxon>
        <taxon>Pseudomonadota</taxon>
        <taxon>Alphaproteobacteria</taxon>
        <taxon>Hyphomicrobiales</taxon>
        <taxon>Methylobacteriaceae</taxon>
        <taxon>Methylobacterium</taxon>
    </lineage>
</organism>
<dbReference type="OrthoDB" id="7818259at2"/>
<dbReference type="Pfam" id="PF05239">
    <property type="entry name" value="PRC"/>
    <property type="match status" value="1"/>
</dbReference>
<reference evidence="4" key="1">
    <citation type="submission" date="2016-10" db="EMBL/GenBank/DDBJ databases">
        <authorList>
            <person name="Varghese N."/>
            <person name="Submissions S."/>
        </authorList>
    </citation>
    <scope>NUCLEOTIDE SEQUENCE [LARGE SCALE GENOMIC DNA]</scope>
    <source>
        <strain evidence="4">Gh-105</strain>
    </source>
</reference>
<accession>A0A1I2WCN9</accession>
<protein>
    <submittedName>
        <fullName evidence="3">PRC-barrel domain-containing protein</fullName>
    </submittedName>
</protein>
<dbReference type="EMBL" id="FOPM01000021">
    <property type="protein sequence ID" value="SFG98469.1"/>
    <property type="molecule type" value="Genomic_DNA"/>
</dbReference>
<dbReference type="InterPro" id="IPR027275">
    <property type="entry name" value="PRC-brl_dom"/>
</dbReference>
<evidence type="ECO:0000259" key="2">
    <source>
        <dbReference type="Pfam" id="PF05239"/>
    </source>
</evidence>
<name>A0A1I2WCN9_9HYPH</name>
<keyword evidence="1" id="KW-0732">Signal</keyword>
<proteinExistence type="predicted"/>
<dbReference type="RefSeq" id="WP_091974089.1">
    <property type="nucleotide sequence ID" value="NZ_FOPM01000021.1"/>
</dbReference>
<dbReference type="STRING" id="582675.SAMN05192565_12153"/>
<evidence type="ECO:0000313" key="4">
    <source>
        <dbReference type="Proteomes" id="UP000199229"/>
    </source>
</evidence>